<dbReference type="SUPFAM" id="SSF53448">
    <property type="entry name" value="Nucleotide-diphospho-sugar transferases"/>
    <property type="match status" value="1"/>
</dbReference>
<dbReference type="InterPro" id="IPR001173">
    <property type="entry name" value="Glyco_trans_2-like"/>
</dbReference>
<dbReference type="HOGENOM" id="CLU_025996_4_4_7"/>
<dbReference type="RefSeq" id="WP_013554656.1">
    <property type="nucleotide sequence ID" value="NC_014935.1"/>
</dbReference>
<reference evidence="2 3" key="1">
    <citation type="journal article" date="2011" name="Stand. Genomic Sci.">
        <title>Complete genome sequence of Nitratifractor salsuginis type strain (E9I37-1).</title>
        <authorList>
            <person name="Anderson I."/>
            <person name="Sikorski J."/>
            <person name="Zeytun A."/>
            <person name="Nolan M."/>
            <person name="Lapidus A."/>
            <person name="Lucas S."/>
            <person name="Hammon N."/>
            <person name="Deshpande S."/>
            <person name="Cheng J.F."/>
            <person name="Tapia R."/>
            <person name="Han C."/>
            <person name="Goodwin L."/>
            <person name="Pitluck S."/>
            <person name="Liolios K."/>
            <person name="Pagani I."/>
            <person name="Ivanova N."/>
            <person name="Huntemann M."/>
            <person name="Mavromatis K."/>
            <person name="Ovchinikova G."/>
            <person name="Pati A."/>
            <person name="Chen A."/>
            <person name="Palaniappan K."/>
            <person name="Land M."/>
            <person name="Hauser L."/>
            <person name="Brambilla E.M."/>
            <person name="Ngatchou-Djao O.D."/>
            <person name="Rohde M."/>
            <person name="Tindall B.J."/>
            <person name="Goker M."/>
            <person name="Detter J.C."/>
            <person name="Woyke T."/>
            <person name="Bristow J."/>
            <person name="Eisen J.A."/>
            <person name="Markowitz V."/>
            <person name="Hugenholtz P."/>
            <person name="Klenk H.P."/>
            <person name="Kyrpides N.C."/>
        </authorList>
    </citation>
    <scope>NUCLEOTIDE SEQUENCE [LARGE SCALE GENOMIC DNA]</scope>
    <source>
        <strain evidence="3">DSM 16511 / JCM 12458 / E9I37-1</strain>
    </source>
</reference>
<dbReference type="AlphaFoldDB" id="E6X1A9"/>
<dbReference type="Gene3D" id="3.90.550.10">
    <property type="entry name" value="Spore Coat Polysaccharide Biosynthesis Protein SpsA, Chain A"/>
    <property type="match status" value="1"/>
</dbReference>
<proteinExistence type="predicted"/>
<dbReference type="STRING" id="749222.Nitsa_1725"/>
<accession>E6X1A9</accession>
<dbReference type="eggNOG" id="COG0463">
    <property type="taxonomic scope" value="Bacteria"/>
</dbReference>
<feature type="domain" description="Glycosyltransferase 2-like" evidence="1">
    <location>
        <begin position="23"/>
        <end position="156"/>
    </location>
</feature>
<dbReference type="GO" id="GO:0016758">
    <property type="term" value="F:hexosyltransferase activity"/>
    <property type="evidence" value="ECO:0007669"/>
    <property type="project" value="UniProtKB-ARBA"/>
</dbReference>
<evidence type="ECO:0000313" key="3">
    <source>
        <dbReference type="Proteomes" id="UP000008633"/>
    </source>
</evidence>
<dbReference type="InterPro" id="IPR029044">
    <property type="entry name" value="Nucleotide-diphossugar_trans"/>
</dbReference>
<keyword evidence="3" id="KW-1185">Reference proteome</keyword>
<dbReference type="PANTHER" id="PTHR22916">
    <property type="entry name" value="GLYCOSYLTRANSFERASE"/>
    <property type="match status" value="1"/>
</dbReference>
<name>E6X1A9_NITSE</name>
<keyword evidence="2" id="KW-0808">Transferase</keyword>
<reference evidence="3" key="2">
    <citation type="submission" date="2011-01" db="EMBL/GenBank/DDBJ databases">
        <title>The complete genome of Nitratifractor salsuginis DSM 16511.</title>
        <authorList>
            <consortium name="US DOE Joint Genome Institute (JGI-PGF)"/>
            <person name="Lucas S."/>
            <person name="Copeland A."/>
            <person name="Lapidus A."/>
            <person name="Bruce D."/>
            <person name="Goodwin L."/>
            <person name="Pitluck S."/>
            <person name="Kyrpides N."/>
            <person name="Mavromatis K."/>
            <person name="Ivanova N."/>
            <person name="Mikhailova N."/>
            <person name="Zeytun A."/>
            <person name="Detter J.C."/>
            <person name="Tapia R."/>
            <person name="Han C."/>
            <person name="Land M."/>
            <person name="Hauser L."/>
            <person name="Markowitz V."/>
            <person name="Cheng J.-F."/>
            <person name="Hugenholtz P."/>
            <person name="Woyke T."/>
            <person name="Wu D."/>
            <person name="Tindall B."/>
            <person name="Schuetze A."/>
            <person name="Brambilla E."/>
            <person name="Klenk H.-P."/>
            <person name="Eisen J.A."/>
        </authorList>
    </citation>
    <scope>NUCLEOTIDE SEQUENCE [LARGE SCALE GENOMIC DNA]</scope>
    <source>
        <strain evidence="3">DSM 16511 / JCM 12458 / E9I37-1</strain>
    </source>
</reference>
<protein>
    <submittedName>
        <fullName evidence="2">Glycosyl transferase family 2</fullName>
    </submittedName>
</protein>
<evidence type="ECO:0000259" key="1">
    <source>
        <dbReference type="Pfam" id="PF00535"/>
    </source>
</evidence>
<dbReference type="KEGG" id="nsa:Nitsa_1725"/>
<dbReference type="Pfam" id="PF00535">
    <property type="entry name" value="Glycos_transf_2"/>
    <property type="match status" value="1"/>
</dbReference>
<evidence type="ECO:0000313" key="2">
    <source>
        <dbReference type="EMBL" id="ADV46971.1"/>
    </source>
</evidence>
<dbReference type="EMBL" id="CP002452">
    <property type="protein sequence ID" value="ADV46971.1"/>
    <property type="molecule type" value="Genomic_DNA"/>
</dbReference>
<sequence>MINRTEQEIMKNWRGDIKSPTVSICTITYNHENFIEEALDSFLMQETDFPIEIVIDDDCSIDKTPDIIRKYVEKFPNIIKANLREQNVGMMSNFIENLNRAKGKYIALCEGDDYWTDPLKLQKQIGFLEENNEYILVSANTKIAYEKDGFVKKEIHKNFSRDFDFSVKELMVLDTSPVATLTASFRNIVKDYSKIPFERYWAGDKQLWMYLMQFGKGRYMNQIFGVYRKHTGGVTSNLKKDRTSKILHIRNRMNNHEEWNKFYTNKYNDEIEALRHKEYFALSILYLKGFEIKEAIYSSKYVKIDRLYKKRHKVLISALKILRKISTGER</sequence>
<gene>
    <name evidence="2" type="ordered locus">Nitsa_1725</name>
</gene>
<organism evidence="2 3">
    <name type="scientific">Nitratifractor salsuginis (strain DSM 16511 / JCM 12458 / E9I37-1)</name>
    <dbReference type="NCBI Taxonomy" id="749222"/>
    <lineage>
        <taxon>Bacteria</taxon>
        <taxon>Pseudomonadati</taxon>
        <taxon>Campylobacterota</taxon>
        <taxon>Epsilonproteobacteria</taxon>
        <taxon>Campylobacterales</taxon>
        <taxon>Sulfurovaceae</taxon>
        <taxon>Nitratifractor</taxon>
    </lineage>
</organism>
<dbReference type="Proteomes" id="UP000008633">
    <property type="component" value="Chromosome"/>
</dbReference>
<dbReference type="PANTHER" id="PTHR22916:SF3">
    <property type="entry name" value="UDP-GLCNAC:BETAGAL BETA-1,3-N-ACETYLGLUCOSAMINYLTRANSFERASE-LIKE PROTEIN 1"/>
    <property type="match status" value="1"/>
</dbReference>